<feature type="compositionally biased region" description="Basic and acidic residues" evidence="1">
    <location>
        <begin position="97"/>
        <end position="112"/>
    </location>
</feature>
<evidence type="ECO:0000313" key="3">
    <source>
        <dbReference type="Proteomes" id="UP000789342"/>
    </source>
</evidence>
<feature type="non-terminal residue" evidence="2">
    <location>
        <position position="238"/>
    </location>
</feature>
<feature type="compositionally biased region" description="Polar residues" evidence="1">
    <location>
        <begin position="49"/>
        <end position="69"/>
    </location>
</feature>
<sequence length="238" mass="26789">SENRFAKLEQRQTQVITNEQEVSLAKNISPPIEDQSDKDNGITLDPLSEHNSTQTQWSNSKSLTDPESSIASLPQDIIDDDSAETLDFVERGYKERVSKEKMERIREKKLRDQNLSSDNSSSDQSNLSCDISREHKITNQNLRISIKDKVSLSRAKLSTDQAQSDIPELSNIPSQIAEASTLVVKIPYNRKVEQELDAKISSYESQKLIGVKNSSRAYGQSKSDIEIKACEETLLETE</sequence>
<gene>
    <name evidence="2" type="ORF">AMORRO_LOCUS11381</name>
</gene>
<comment type="caution">
    <text evidence="2">The sequence shown here is derived from an EMBL/GenBank/DDBJ whole genome shotgun (WGS) entry which is preliminary data.</text>
</comment>
<proteinExistence type="predicted"/>
<feature type="non-terminal residue" evidence="2">
    <location>
        <position position="1"/>
    </location>
</feature>
<dbReference type="Proteomes" id="UP000789342">
    <property type="component" value="Unassembled WGS sequence"/>
</dbReference>
<dbReference type="OrthoDB" id="2438355at2759"/>
<name>A0A9N9HF21_9GLOM</name>
<reference evidence="2" key="1">
    <citation type="submission" date="2021-06" db="EMBL/GenBank/DDBJ databases">
        <authorList>
            <person name="Kallberg Y."/>
            <person name="Tangrot J."/>
            <person name="Rosling A."/>
        </authorList>
    </citation>
    <scope>NUCLEOTIDE SEQUENCE</scope>
    <source>
        <strain evidence="2">CL551</strain>
    </source>
</reference>
<evidence type="ECO:0000256" key="1">
    <source>
        <dbReference type="SAM" id="MobiDB-lite"/>
    </source>
</evidence>
<evidence type="ECO:0000313" key="2">
    <source>
        <dbReference type="EMBL" id="CAG8684003.1"/>
    </source>
</evidence>
<accession>A0A9N9HF21</accession>
<keyword evidence="3" id="KW-1185">Reference proteome</keyword>
<protein>
    <submittedName>
        <fullName evidence="2">11482_t:CDS:1</fullName>
    </submittedName>
</protein>
<dbReference type="EMBL" id="CAJVPV010014316">
    <property type="protein sequence ID" value="CAG8684003.1"/>
    <property type="molecule type" value="Genomic_DNA"/>
</dbReference>
<feature type="region of interest" description="Disordered" evidence="1">
    <location>
        <begin position="97"/>
        <end position="132"/>
    </location>
</feature>
<feature type="compositionally biased region" description="Low complexity" evidence="1">
    <location>
        <begin position="113"/>
        <end position="128"/>
    </location>
</feature>
<dbReference type="AlphaFoldDB" id="A0A9N9HF21"/>
<feature type="region of interest" description="Disordered" evidence="1">
    <location>
        <begin position="21"/>
        <end position="69"/>
    </location>
</feature>
<organism evidence="2 3">
    <name type="scientific">Acaulospora morrowiae</name>
    <dbReference type="NCBI Taxonomy" id="94023"/>
    <lineage>
        <taxon>Eukaryota</taxon>
        <taxon>Fungi</taxon>
        <taxon>Fungi incertae sedis</taxon>
        <taxon>Mucoromycota</taxon>
        <taxon>Glomeromycotina</taxon>
        <taxon>Glomeromycetes</taxon>
        <taxon>Diversisporales</taxon>
        <taxon>Acaulosporaceae</taxon>
        <taxon>Acaulospora</taxon>
    </lineage>
</organism>